<evidence type="ECO:0000256" key="2">
    <source>
        <dbReference type="ARBA" id="ARBA00022475"/>
    </source>
</evidence>
<dbReference type="Pfam" id="PF07963">
    <property type="entry name" value="N_methyl"/>
    <property type="match status" value="1"/>
</dbReference>
<evidence type="ECO:0000256" key="4">
    <source>
        <dbReference type="ARBA" id="ARBA00022519"/>
    </source>
</evidence>
<proteinExistence type="predicted"/>
<name>A0A849SG44_UNCEI</name>
<evidence type="ECO:0000256" key="3">
    <source>
        <dbReference type="ARBA" id="ARBA00022481"/>
    </source>
</evidence>
<protein>
    <submittedName>
        <fullName evidence="10">Prepilin-type N-terminal cleavage/methylation domain-containing protein</fullName>
    </submittedName>
</protein>
<dbReference type="PROSITE" id="PS00018">
    <property type="entry name" value="EF_HAND_1"/>
    <property type="match status" value="1"/>
</dbReference>
<dbReference type="GO" id="GO:0005886">
    <property type="term" value="C:plasma membrane"/>
    <property type="evidence" value="ECO:0007669"/>
    <property type="project" value="UniProtKB-SubCell"/>
</dbReference>
<dbReference type="InterPro" id="IPR045584">
    <property type="entry name" value="Pilin-like"/>
</dbReference>
<evidence type="ECO:0000256" key="1">
    <source>
        <dbReference type="ARBA" id="ARBA00004377"/>
    </source>
</evidence>
<feature type="transmembrane region" description="Helical" evidence="8">
    <location>
        <begin position="6"/>
        <end position="27"/>
    </location>
</feature>
<evidence type="ECO:0000256" key="7">
    <source>
        <dbReference type="ARBA" id="ARBA00023136"/>
    </source>
</evidence>
<evidence type="ECO:0000256" key="6">
    <source>
        <dbReference type="ARBA" id="ARBA00022989"/>
    </source>
</evidence>
<dbReference type="AlphaFoldDB" id="A0A849SG44"/>
<keyword evidence="6 8" id="KW-1133">Transmembrane helix</keyword>
<dbReference type="NCBIfam" id="TIGR02532">
    <property type="entry name" value="IV_pilin_GFxxxE"/>
    <property type="match status" value="1"/>
</dbReference>
<dbReference type="Proteomes" id="UP000580839">
    <property type="component" value="Unassembled WGS sequence"/>
</dbReference>
<keyword evidence="7 8" id="KW-0472">Membrane</keyword>
<evidence type="ECO:0000313" key="11">
    <source>
        <dbReference type="Proteomes" id="UP000580839"/>
    </source>
</evidence>
<comment type="subcellular location">
    <subcellularLocation>
        <location evidence="1">Cell inner membrane</location>
        <topology evidence="1">Single-pass membrane protein</topology>
    </subcellularLocation>
</comment>
<sequence length="161" mass="17134">MSSSRGFTLVELMVVLVIAGVLVGFSMPGAMKYRSTMTHVKARQMVREDIISARQSAITRHVPVYVRFGTPPTNTNITSYRIHIDTNGDGAVTTGELNDLRNLPSGTRLSLVSLTPVDTIAFITTGLLRPGTGGGQLIVNSPSSGRTDTLLVSAAGMVYVP</sequence>
<comment type="caution">
    <text evidence="10">The sequence shown here is derived from an EMBL/GenBank/DDBJ whole genome shotgun (WGS) entry which is preliminary data.</text>
</comment>
<keyword evidence="5 8" id="KW-0812">Transmembrane</keyword>
<feature type="domain" description="General secretion pathway GspH" evidence="9">
    <location>
        <begin position="49"/>
        <end position="156"/>
    </location>
</feature>
<dbReference type="GO" id="GO:0015628">
    <property type="term" value="P:protein secretion by the type II secretion system"/>
    <property type="evidence" value="ECO:0007669"/>
    <property type="project" value="InterPro"/>
</dbReference>
<evidence type="ECO:0000313" key="10">
    <source>
        <dbReference type="EMBL" id="NOT33431.1"/>
    </source>
</evidence>
<dbReference type="InterPro" id="IPR022346">
    <property type="entry name" value="T2SS_GspH"/>
</dbReference>
<dbReference type="Gene3D" id="3.30.700.10">
    <property type="entry name" value="Glycoprotein, Type 4 Pilin"/>
    <property type="match status" value="1"/>
</dbReference>
<dbReference type="InterPro" id="IPR018247">
    <property type="entry name" value="EF_Hand_1_Ca_BS"/>
</dbReference>
<keyword evidence="2" id="KW-1003">Cell membrane</keyword>
<accession>A0A849SG44</accession>
<keyword evidence="3" id="KW-0488">Methylation</keyword>
<organism evidence="10 11">
    <name type="scientific">Eiseniibacteriota bacterium</name>
    <dbReference type="NCBI Taxonomy" id="2212470"/>
    <lineage>
        <taxon>Bacteria</taxon>
        <taxon>Candidatus Eiseniibacteriota</taxon>
    </lineage>
</organism>
<evidence type="ECO:0000259" key="9">
    <source>
        <dbReference type="Pfam" id="PF12019"/>
    </source>
</evidence>
<evidence type="ECO:0000256" key="8">
    <source>
        <dbReference type="SAM" id="Phobius"/>
    </source>
</evidence>
<dbReference type="PROSITE" id="PS00409">
    <property type="entry name" value="PROKAR_NTER_METHYL"/>
    <property type="match status" value="1"/>
</dbReference>
<reference evidence="10 11" key="1">
    <citation type="submission" date="2020-04" db="EMBL/GenBank/DDBJ databases">
        <title>Metagenomic profiling of ammonia- and methane-oxidizing microorganisms in a Dutch drinking water treatment plant.</title>
        <authorList>
            <person name="Poghosyan L."/>
            <person name="Leucker S."/>
        </authorList>
    </citation>
    <scope>NUCLEOTIDE SEQUENCE [LARGE SCALE GENOMIC DNA]</scope>
    <source>
        <strain evidence="10">S-RSF-IL-03</strain>
    </source>
</reference>
<dbReference type="Pfam" id="PF12019">
    <property type="entry name" value="GspH"/>
    <property type="match status" value="1"/>
</dbReference>
<dbReference type="InterPro" id="IPR012902">
    <property type="entry name" value="N_methyl_site"/>
</dbReference>
<keyword evidence="4" id="KW-0997">Cell inner membrane</keyword>
<dbReference type="SUPFAM" id="SSF54523">
    <property type="entry name" value="Pili subunits"/>
    <property type="match status" value="1"/>
</dbReference>
<dbReference type="GO" id="GO:0015627">
    <property type="term" value="C:type II protein secretion system complex"/>
    <property type="evidence" value="ECO:0007669"/>
    <property type="project" value="InterPro"/>
</dbReference>
<gene>
    <name evidence="10" type="ORF">HOP12_04590</name>
</gene>
<evidence type="ECO:0000256" key="5">
    <source>
        <dbReference type="ARBA" id="ARBA00022692"/>
    </source>
</evidence>
<dbReference type="EMBL" id="JABFRW010000049">
    <property type="protein sequence ID" value="NOT33431.1"/>
    <property type="molecule type" value="Genomic_DNA"/>
</dbReference>